<feature type="transmembrane region" description="Helical" evidence="1">
    <location>
        <begin position="468"/>
        <end position="485"/>
    </location>
</feature>
<feature type="transmembrane region" description="Helical" evidence="1">
    <location>
        <begin position="71"/>
        <end position="96"/>
    </location>
</feature>
<feature type="transmembrane region" description="Helical" evidence="1">
    <location>
        <begin position="333"/>
        <end position="354"/>
    </location>
</feature>
<keyword evidence="1" id="KW-0812">Transmembrane</keyword>
<keyword evidence="3" id="KW-1185">Reference proteome</keyword>
<gene>
    <name evidence="2" type="ORF">A3L02_05670</name>
</gene>
<dbReference type="InterPro" id="IPR018646">
    <property type="entry name" value="12TM_1"/>
</dbReference>
<feature type="transmembrane region" description="Helical" evidence="1">
    <location>
        <begin position="375"/>
        <end position="400"/>
    </location>
</feature>
<dbReference type="Pfam" id="PF09847">
    <property type="entry name" value="12TM_1"/>
    <property type="match status" value="1"/>
</dbReference>
<protein>
    <submittedName>
        <fullName evidence="2">Uncharacterized protein</fullName>
    </submittedName>
</protein>
<evidence type="ECO:0000313" key="2">
    <source>
        <dbReference type="EMBL" id="ASI99090.1"/>
    </source>
</evidence>
<dbReference type="Proteomes" id="UP000197156">
    <property type="component" value="Chromosome"/>
</dbReference>
<accession>A0A218P2C7</accession>
<evidence type="ECO:0000256" key="1">
    <source>
        <dbReference type="SAM" id="Phobius"/>
    </source>
</evidence>
<evidence type="ECO:0000313" key="3">
    <source>
        <dbReference type="Proteomes" id="UP000197156"/>
    </source>
</evidence>
<keyword evidence="1" id="KW-1133">Transmembrane helix</keyword>
<dbReference type="RefSeq" id="WP_088863031.1">
    <property type="nucleotide sequence ID" value="NZ_CP014854.1"/>
</dbReference>
<feature type="transmembrane region" description="Helical" evidence="1">
    <location>
        <begin position="44"/>
        <end position="65"/>
    </location>
</feature>
<name>A0A218P2C7_THECE</name>
<dbReference type="KEGG" id="tce:A3L02_05670"/>
<proteinExistence type="predicted"/>
<feature type="transmembrane region" description="Helical" evidence="1">
    <location>
        <begin position="406"/>
        <end position="428"/>
    </location>
</feature>
<feature type="transmembrane region" description="Helical" evidence="1">
    <location>
        <begin position="148"/>
        <end position="175"/>
    </location>
</feature>
<dbReference type="PIRSF" id="PIRSF018875">
    <property type="entry name" value="UCP018875_ABC_perm"/>
    <property type="match status" value="1"/>
</dbReference>
<dbReference type="OrthoDB" id="86095at2157"/>
<keyword evidence="1" id="KW-0472">Membrane</keyword>
<organism evidence="2 3">
    <name type="scientific">Thermococcus celer Vu 13 = JCM 8558</name>
    <dbReference type="NCBI Taxonomy" id="1293037"/>
    <lineage>
        <taxon>Archaea</taxon>
        <taxon>Methanobacteriati</taxon>
        <taxon>Methanobacteriota</taxon>
        <taxon>Thermococci</taxon>
        <taxon>Thermococcales</taxon>
        <taxon>Thermococcaceae</taxon>
        <taxon>Thermococcus</taxon>
    </lineage>
</organism>
<feature type="transmembrane region" description="Helical" evidence="1">
    <location>
        <begin position="187"/>
        <end position="207"/>
    </location>
</feature>
<dbReference type="GeneID" id="33324227"/>
<feature type="transmembrane region" description="Helical" evidence="1">
    <location>
        <begin position="440"/>
        <end position="462"/>
    </location>
</feature>
<dbReference type="AlphaFoldDB" id="A0A218P2C7"/>
<feature type="transmembrane region" description="Helical" evidence="1">
    <location>
        <begin position="117"/>
        <end position="142"/>
    </location>
</feature>
<feature type="transmembrane region" description="Helical" evidence="1">
    <location>
        <begin position="305"/>
        <end position="327"/>
    </location>
</feature>
<feature type="transmembrane region" description="Helical" evidence="1">
    <location>
        <begin position="240"/>
        <end position="260"/>
    </location>
</feature>
<reference evidence="2 3" key="1">
    <citation type="submission" date="2016-03" db="EMBL/GenBank/DDBJ databases">
        <title>Complete genome sequence of Thermococcus celer.</title>
        <authorList>
            <person name="Oger P.M."/>
        </authorList>
    </citation>
    <scope>NUCLEOTIDE SEQUENCE [LARGE SCALE GENOMIC DNA]</scope>
    <source>
        <strain evidence="2 3">Vu 13</strain>
    </source>
</reference>
<dbReference type="InterPro" id="IPR054100">
    <property type="entry name" value="12TM_1_arc"/>
</dbReference>
<dbReference type="EMBL" id="CP014854">
    <property type="protein sequence ID" value="ASI99090.1"/>
    <property type="molecule type" value="Genomic_DNA"/>
</dbReference>
<sequence length="486" mass="53522">MWSIVKILYRELHYRRLKSNPQIAADPKKFRRQLRNSGDIKRGIALQSLAFLFFGFMMAAAVGTAGNITRAAVIFATYSLLPFVMALYTTTVNASYAVSMGIFEPLKPLPVKTGAKYLSVLLAIDTVPAVIALLPPAFVMIIEYGLPGFLALLWMLTGAFLGHVLGLATFTLFGSAGVGGRFSKLRALARVLGVILFISVFYAINYVQEYVERHYRELLPFFSKYSVAYPFSVASITKPLGSSLLLLGYLTFLVPLYLLVLRKLWGRMGEVGPSRERVVPFRARTHHPIVALALKDLRIAFRRSALFVGLVFPLFMILPSAIALFSSGSPREWAVVSVLLMIAWVASVSVDTVLKIDGREFEFLRTLPITLGRFLLAKLIVMNLVPVTTGVGLVLAVAYLDPQIMVLLPAAFLLPFLTSSIALAFFYWNERELSVPETSFGHSIILLILNGMALGAVAGVWYFFGYPYALALASAGTVVVVRAVSR</sequence>